<keyword evidence="2" id="KW-1003">Cell membrane</keyword>
<dbReference type="AlphaFoldDB" id="A0A4U3L212"/>
<feature type="transmembrane region" description="Helical" evidence="6">
    <location>
        <begin position="768"/>
        <end position="794"/>
    </location>
</feature>
<dbReference type="Proteomes" id="UP000305848">
    <property type="component" value="Unassembled WGS sequence"/>
</dbReference>
<keyword evidence="3 6" id="KW-0812">Transmembrane</keyword>
<feature type="transmembrane region" description="Helical" evidence="6">
    <location>
        <begin position="737"/>
        <end position="756"/>
    </location>
</feature>
<dbReference type="InterPro" id="IPR003838">
    <property type="entry name" value="ABC3_permease_C"/>
</dbReference>
<feature type="domain" description="ABC3 transporter permease C-terminal" evidence="7">
    <location>
        <begin position="687"/>
        <end position="801"/>
    </location>
</feature>
<feature type="transmembrane region" description="Helical" evidence="6">
    <location>
        <begin position="685"/>
        <end position="709"/>
    </location>
</feature>
<dbReference type="GO" id="GO:0022857">
    <property type="term" value="F:transmembrane transporter activity"/>
    <property type="evidence" value="ECO:0007669"/>
    <property type="project" value="TreeGrafter"/>
</dbReference>
<evidence type="ECO:0000256" key="2">
    <source>
        <dbReference type="ARBA" id="ARBA00022475"/>
    </source>
</evidence>
<proteinExistence type="predicted"/>
<dbReference type="InterPro" id="IPR025857">
    <property type="entry name" value="MacB_PCD"/>
</dbReference>
<evidence type="ECO:0000256" key="4">
    <source>
        <dbReference type="ARBA" id="ARBA00022989"/>
    </source>
</evidence>
<dbReference type="PANTHER" id="PTHR30572:SF18">
    <property type="entry name" value="ABC-TYPE MACROLIDE FAMILY EXPORT SYSTEM PERMEASE COMPONENT 2"/>
    <property type="match status" value="1"/>
</dbReference>
<evidence type="ECO:0000259" key="8">
    <source>
        <dbReference type="Pfam" id="PF12704"/>
    </source>
</evidence>
<evidence type="ECO:0000259" key="7">
    <source>
        <dbReference type="Pfam" id="PF02687"/>
    </source>
</evidence>
<feature type="transmembrane region" description="Helical" evidence="6">
    <location>
        <begin position="426"/>
        <end position="450"/>
    </location>
</feature>
<accession>A0A4U3L212</accession>
<evidence type="ECO:0000256" key="3">
    <source>
        <dbReference type="ARBA" id="ARBA00022692"/>
    </source>
</evidence>
<dbReference type="GO" id="GO:0005886">
    <property type="term" value="C:plasma membrane"/>
    <property type="evidence" value="ECO:0007669"/>
    <property type="project" value="UniProtKB-SubCell"/>
</dbReference>
<evidence type="ECO:0000313" key="10">
    <source>
        <dbReference type="Proteomes" id="UP000305848"/>
    </source>
</evidence>
<feature type="transmembrane region" description="Helical" evidence="6">
    <location>
        <begin position="380"/>
        <end position="405"/>
    </location>
</feature>
<keyword evidence="5 6" id="KW-0472">Membrane</keyword>
<evidence type="ECO:0000313" key="9">
    <source>
        <dbReference type="EMBL" id="TKK68269.1"/>
    </source>
</evidence>
<organism evidence="9 10">
    <name type="scientific">Ilyomonas limi</name>
    <dbReference type="NCBI Taxonomy" id="2575867"/>
    <lineage>
        <taxon>Bacteria</taxon>
        <taxon>Pseudomonadati</taxon>
        <taxon>Bacteroidota</taxon>
        <taxon>Chitinophagia</taxon>
        <taxon>Chitinophagales</taxon>
        <taxon>Chitinophagaceae</taxon>
        <taxon>Ilyomonas</taxon>
    </lineage>
</organism>
<feature type="transmembrane region" description="Helical" evidence="6">
    <location>
        <begin position="21"/>
        <end position="42"/>
    </location>
</feature>
<dbReference type="PROSITE" id="PS51257">
    <property type="entry name" value="PROKAR_LIPOPROTEIN"/>
    <property type="match status" value="1"/>
</dbReference>
<dbReference type="EMBL" id="SZQL01000008">
    <property type="protein sequence ID" value="TKK68269.1"/>
    <property type="molecule type" value="Genomic_DNA"/>
</dbReference>
<sequence>MLQNFFKVAFRNLVRHVGFSFINIAGLTLGLTACLLIGLFVWDEHQYDKNIPDGSQIYRLYNTYTNNDGTDDRAVVPPMFTTTLQHDFPEIEQTAKVLMLPENKVLFEANNRKLYEVSGYYADSSFLDVFALPFKWGSAADALDDPASIVLSEEMAQRFFGNTNPVGKQILMDKTPMLVKGVFKKDLKFHLQFNYLAPMAAAGIPAERMQSWGWQQFYSYAKLKKGVDVDALEKKFQAIVLAKTKAFNPDDRGSNLAHLQPLGKIHLYSANFKFDAAQRGNITYVNALSLIAIFILLIACFNFINLATAKSLQRAKEVGVRKTIGADRKQLMLQFVGETVLLTFISVVISIILAVTVLPWLNDFTGKHISTILFVQPVTIVLFITLTLLVGIGAGFYPALVLSHFKPIKVLKGSFTGDEQPGKIPWLRHGLVITQFALTVLLIISAIIVYKQVDYLHNTDLGFNKDQILFFPMRGDDMFKNYETFKNELQQSPGIASVSIGYGFPGDAVAGDDIIVDRNGEHKSQSATQLMVDFDYIKTLGLEVVAGRDFSKNMQTDKDHAFIINETAVKQLGFGSPEKALGQKLWWKVWGAKNPDSLKEGQVIGVVKDFHYKSLYDRVETAVLQIFPDAYWKVAVKMKAANIGNTIGYIKNVWSKYSPEYPIEYKFLDDNFEQMYKAEDKLRSLLMIFTCIAIFVGCLGLFGLAAYTAERRKKEVGIRKVLGATTQGLVMLLSKDFIKLVVISLVIASPVAYYFMQRWLQDFAYRVSIGWSVFAIAAIVAISIAFITVSFQAIKAAIANPVKSLRTE</sequence>
<evidence type="ECO:0000256" key="6">
    <source>
        <dbReference type="SAM" id="Phobius"/>
    </source>
</evidence>
<gene>
    <name evidence="9" type="ORF">FC093_11580</name>
</gene>
<dbReference type="Pfam" id="PF02687">
    <property type="entry name" value="FtsX"/>
    <property type="match status" value="2"/>
</dbReference>
<feature type="domain" description="MacB-like periplasmic core" evidence="8">
    <location>
        <begin position="20"/>
        <end position="238"/>
    </location>
</feature>
<feature type="domain" description="ABC3 transporter permease C-terminal" evidence="7">
    <location>
        <begin position="290"/>
        <end position="406"/>
    </location>
</feature>
<evidence type="ECO:0000256" key="1">
    <source>
        <dbReference type="ARBA" id="ARBA00004651"/>
    </source>
</evidence>
<reference evidence="9 10" key="1">
    <citation type="submission" date="2019-05" db="EMBL/GenBank/DDBJ databases">
        <title>Panacibacter sp. strain 17mud1-8 Genome sequencing and assembly.</title>
        <authorList>
            <person name="Chhetri G."/>
        </authorList>
    </citation>
    <scope>NUCLEOTIDE SEQUENCE [LARGE SCALE GENOMIC DNA]</scope>
    <source>
        <strain evidence="9 10">17mud1-8</strain>
    </source>
</reference>
<dbReference type="PANTHER" id="PTHR30572">
    <property type="entry name" value="MEMBRANE COMPONENT OF TRANSPORTER-RELATED"/>
    <property type="match status" value="1"/>
</dbReference>
<comment type="caution">
    <text evidence="9">The sequence shown here is derived from an EMBL/GenBank/DDBJ whole genome shotgun (WGS) entry which is preliminary data.</text>
</comment>
<keyword evidence="4 6" id="KW-1133">Transmembrane helix</keyword>
<protein>
    <submittedName>
        <fullName evidence="9">FtsX-like permease family protein</fullName>
    </submittedName>
</protein>
<dbReference type="RefSeq" id="WP_137261948.1">
    <property type="nucleotide sequence ID" value="NZ_SZQL01000008.1"/>
</dbReference>
<feature type="transmembrane region" description="Helical" evidence="6">
    <location>
        <begin position="339"/>
        <end position="360"/>
    </location>
</feature>
<dbReference type="Pfam" id="PF12704">
    <property type="entry name" value="MacB_PCD"/>
    <property type="match status" value="1"/>
</dbReference>
<comment type="subcellular location">
    <subcellularLocation>
        <location evidence="1">Cell membrane</location>
        <topology evidence="1">Multi-pass membrane protein</topology>
    </subcellularLocation>
</comment>
<dbReference type="OrthoDB" id="5933722at2"/>
<evidence type="ECO:0000256" key="5">
    <source>
        <dbReference type="ARBA" id="ARBA00023136"/>
    </source>
</evidence>
<name>A0A4U3L212_9BACT</name>
<dbReference type="InterPro" id="IPR050250">
    <property type="entry name" value="Macrolide_Exporter_MacB"/>
</dbReference>
<keyword evidence="10" id="KW-1185">Reference proteome</keyword>
<feature type="transmembrane region" description="Helical" evidence="6">
    <location>
        <begin position="284"/>
        <end position="304"/>
    </location>
</feature>